<reference evidence="1 2" key="1">
    <citation type="submission" date="2016-05" db="EMBL/GenBank/DDBJ databases">
        <title>A degradative enzymes factory behind the ericoid mycorrhizal symbiosis.</title>
        <authorList>
            <consortium name="DOE Joint Genome Institute"/>
            <person name="Martino E."/>
            <person name="Morin E."/>
            <person name="Grelet G."/>
            <person name="Kuo A."/>
            <person name="Kohler A."/>
            <person name="Daghino S."/>
            <person name="Barry K."/>
            <person name="Choi C."/>
            <person name="Cichocki N."/>
            <person name="Clum A."/>
            <person name="Copeland A."/>
            <person name="Hainaut M."/>
            <person name="Haridas S."/>
            <person name="Labutti K."/>
            <person name="Lindquist E."/>
            <person name="Lipzen A."/>
            <person name="Khouja H.-R."/>
            <person name="Murat C."/>
            <person name="Ohm R."/>
            <person name="Olson A."/>
            <person name="Spatafora J."/>
            <person name="Veneault-Fourrey C."/>
            <person name="Henrissat B."/>
            <person name="Grigoriev I."/>
            <person name="Martin F."/>
            <person name="Perotto S."/>
        </authorList>
    </citation>
    <scope>NUCLEOTIDE SEQUENCE [LARGE SCALE GENOMIC DNA]</scope>
    <source>
        <strain evidence="1 2">UAMH 7357</strain>
    </source>
</reference>
<gene>
    <name evidence="1" type="ORF">NA56DRAFT_180595</name>
</gene>
<dbReference type="Proteomes" id="UP000235672">
    <property type="component" value="Unassembled WGS sequence"/>
</dbReference>
<dbReference type="EMBL" id="KZ613485">
    <property type="protein sequence ID" value="PMD20400.1"/>
    <property type="molecule type" value="Genomic_DNA"/>
</dbReference>
<evidence type="ECO:0000313" key="1">
    <source>
        <dbReference type="EMBL" id="PMD20400.1"/>
    </source>
</evidence>
<sequence>MEMHRVEVVGIFLWYEEESLFEVRRLKKYSRRVSAILASGPLHASTRFHPLPQTTFRSLPASTQGSTGRNLLRSTSSYIFGQIESANVIITQFLQFNLPIHNRTTSVSMAILSPIWRLRPRSVPCNIMSRAVEKAARHSYYFRLDGAGSI</sequence>
<proteinExistence type="predicted"/>
<organism evidence="1 2">
    <name type="scientific">Hyaloscypha hepaticicola</name>
    <dbReference type="NCBI Taxonomy" id="2082293"/>
    <lineage>
        <taxon>Eukaryota</taxon>
        <taxon>Fungi</taxon>
        <taxon>Dikarya</taxon>
        <taxon>Ascomycota</taxon>
        <taxon>Pezizomycotina</taxon>
        <taxon>Leotiomycetes</taxon>
        <taxon>Helotiales</taxon>
        <taxon>Hyaloscyphaceae</taxon>
        <taxon>Hyaloscypha</taxon>
    </lineage>
</organism>
<evidence type="ECO:0000313" key="2">
    <source>
        <dbReference type="Proteomes" id="UP000235672"/>
    </source>
</evidence>
<keyword evidence="2" id="KW-1185">Reference proteome</keyword>
<name>A0A2J6Q289_9HELO</name>
<dbReference type="AlphaFoldDB" id="A0A2J6Q289"/>
<accession>A0A2J6Q289</accession>
<protein>
    <submittedName>
        <fullName evidence="1">Uncharacterized protein</fullName>
    </submittedName>
</protein>